<dbReference type="Pfam" id="PF24173">
    <property type="entry name" value="TPR_TTI1_N"/>
    <property type="match status" value="1"/>
</dbReference>
<evidence type="ECO:0000256" key="1">
    <source>
        <dbReference type="SAM" id="MobiDB-lite"/>
    </source>
</evidence>
<comment type="caution">
    <text evidence="4">The sequence shown here is derived from an EMBL/GenBank/DDBJ whole genome shotgun (WGS) entry which is preliminary data.</text>
</comment>
<sequence length="1111" mass="121734">MAIQQPVAVESRQVSSERNDLFQKLKPCCVKVSQLAIRAIREAQSPNAPRELQDLTGQLADILNQQTQRSPLALDEKLAEYVFFPLSHVFRQLGQYPALVAENCIKCLRVLIQHGWKSKISAQMVQQIFSLLVFVIDGVPGTDSEKKNRHVPEELQLDAFHALLSLIQTSSPSASAMSGLTEGVSMLALGHGITVMLDGASTGPSPQIQTAALDVLEILYASVRDQAALGNFLPGTISSVARILSSPSRHKAAVLAKGLNVVQTVLTKVLGDLRTRSILPKKPSSDDEQVPATPESEQGKVLTTAWLKATSAQVKLALSSMMKLRTHDSQNVRDALERLCISVLDECHSSLSNCTNLLVETAIILDDGSNEIVSFEATSIATQTNLRYLANIYPDLCDTVKTAVYSWMSNLPRVMQSGDEDAKKASVHNLSKGLELMQGLSVESSTLEESLGDSLRDSIVSLMQTSKQPLATSHLQLLDGSQHSKDMSSEQKFAPVLMAGESQRLLRQEVVGLVKGLGSSSLKGSLASSMMEHVRESSSTDQIASLWLCHELVKAVHGCNADSDTFLDLSAFADSSDDIEIVSEDLYSYSVQVLESHVDSDPADWQLEALALEVVAYSARSRGKVFRQHLIDVLFPVVTFLGSDNQLLQQHAIASLNSIAQSCEYASVSNLIVDNVDYMVNSVALRLNSLDVSPASMQVLMMMIRLSGSGLIPYLNDVVDSIFSALENYHGYTLLTENLFSVLKEIVDQASRNAKRLLTSAEQIKHNHKKKAEPVASPDDLMEELKRKEARRLRDEAEEAVIEAAFDAPAGQRHPTQPWKSDIRPEGEGEDDDDDGDDQRPPSPEPEKPANSPTYELIIRITLLTQHYLTSPTPQLRRSLLELLATAAPILAGDEDRFLPAIHAIWPVVIERLRDPEPFIGIEACHALSSLCETAGDFLSSRFRTEWPEWLRDWCFKIKKQAENSRRHYTPLITTRKTNKGPFQEHSVASSIMIPIRSGDGSTVTGKVIDDSNGASSSSRMTGGLGEHASPVKMWAAVVKLLTAVVSYVRIDEIMFADMVELLGDVLEQDEEVRGALEVLNADGVWEARCKKGRVEVLPSSAVEGGKSVDV</sequence>
<dbReference type="InterPro" id="IPR057566">
    <property type="entry name" value="TPR_TTI1_N"/>
</dbReference>
<organism evidence="4 5">
    <name type="scientific">Claviceps arundinis</name>
    <dbReference type="NCBI Taxonomy" id="1623583"/>
    <lineage>
        <taxon>Eukaryota</taxon>
        <taxon>Fungi</taxon>
        <taxon>Dikarya</taxon>
        <taxon>Ascomycota</taxon>
        <taxon>Pezizomycotina</taxon>
        <taxon>Sordariomycetes</taxon>
        <taxon>Hypocreomycetidae</taxon>
        <taxon>Hypocreales</taxon>
        <taxon>Clavicipitaceae</taxon>
        <taxon>Claviceps</taxon>
    </lineage>
</organism>
<dbReference type="Pfam" id="PF21547">
    <property type="entry name" value="TTI1"/>
    <property type="match status" value="1"/>
</dbReference>
<protein>
    <recommendedName>
        <fullName evidence="6">HEAT repeat protein</fullName>
    </recommendedName>
</protein>
<accession>A0A9P7SND2</accession>
<dbReference type="GO" id="GO:0005737">
    <property type="term" value="C:cytoplasm"/>
    <property type="evidence" value="ECO:0007669"/>
    <property type="project" value="TreeGrafter"/>
</dbReference>
<feature type="compositionally biased region" description="Acidic residues" evidence="1">
    <location>
        <begin position="828"/>
        <end position="837"/>
    </location>
</feature>
<evidence type="ECO:0000313" key="5">
    <source>
        <dbReference type="Proteomes" id="UP000784919"/>
    </source>
</evidence>
<feature type="domain" description="TTI1 C-terminal TPR" evidence="3">
    <location>
        <begin position="782"/>
        <end position="967"/>
    </location>
</feature>
<dbReference type="InterPro" id="IPR016441">
    <property type="entry name" value="Tti1"/>
</dbReference>
<dbReference type="InterPro" id="IPR052587">
    <property type="entry name" value="TELO2-interacting_protein_1"/>
</dbReference>
<gene>
    <name evidence="4" type="ORF">E4U56_000682</name>
</gene>
<dbReference type="Gene3D" id="1.25.10.10">
    <property type="entry name" value="Leucine-rich Repeat Variant"/>
    <property type="match status" value="2"/>
</dbReference>
<feature type="region of interest" description="Disordered" evidence="1">
    <location>
        <begin position="278"/>
        <end position="297"/>
    </location>
</feature>
<dbReference type="InterPro" id="IPR057567">
    <property type="entry name" value="TPR_TTI1_C"/>
</dbReference>
<evidence type="ECO:0008006" key="6">
    <source>
        <dbReference type="Google" id="ProtNLM"/>
    </source>
</evidence>
<dbReference type="EMBL" id="SRPS01000116">
    <property type="protein sequence ID" value="KAG5967701.1"/>
    <property type="molecule type" value="Genomic_DNA"/>
</dbReference>
<dbReference type="SUPFAM" id="SSF48371">
    <property type="entry name" value="ARM repeat"/>
    <property type="match status" value="1"/>
</dbReference>
<dbReference type="PANTHER" id="PTHR18460">
    <property type="entry name" value="TEL2 INTERACTING PROTEIN 1 TTI1 FAMILY MEMBER"/>
    <property type="match status" value="1"/>
</dbReference>
<feature type="region of interest" description="Disordered" evidence="1">
    <location>
        <begin position="761"/>
        <end position="781"/>
    </location>
</feature>
<dbReference type="Pfam" id="PF24181">
    <property type="entry name" value="TPR_TTI1_C"/>
    <property type="match status" value="1"/>
</dbReference>
<dbReference type="PIRSF" id="PIRSF005250">
    <property type="entry name" value="UCP005250"/>
    <property type="match status" value="1"/>
</dbReference>
<feature type="domain" description="TTI1 N-terminal TPR" evidence="2">
    <location>
        <begin position="22"/>
        <end position="365"/>
    </location>
</feature>
<dbReference type="AlphaFoldDB" id="A0A9P7SND2"/>
<dbReference type="InterPro" id="IPR011989">
    <property type="entry name" value="ARM-like"/>
</dbReference>
<proteinExistence type="predicted"/>
<evidence type="ECO:0000259" key="3">
    <source>
        <dbReference type="Pfam" id="PF24181"/>
    </source>
</evidence>
<evidence type="ECO:0000259" key="2">
    <source>
        <dbReference type="Pfam" id="PF24173"/>
    </source>
</evidence>
<dbReference type="Proteomes" id="UP000784919">
    <property type="component" value="Unassembled WGS sequence"/>
</dbReference>
<name>A0A9P7SND2_9HYPO</name>
<feature type="region of interest" description="Disordered" evidence="1">
    <location>
        <begin position="804"/>
        <end position="852"/>
    </location>
</feature>
<dbReference type="InterPro" id="IPR016024">
    <property type="entry name" value="ARM-type_fold"/>
</dbReference>
<dbReference type="OrthoDB" id="49511at2759"/>
<dbReference type="PANTHER" id="PTHR18460:SF3">
    <property type="entry name" value="TELO2-INTERACTING PROTEIN 1 HOMOLOG"/>
    <property type="match status" value="1"/>
</dbReference>
<evidence type="ECO:0000313" key="4">
    <source>
        <dbReference type="EMBL" id="KAG5967701.1"/>
    </source>
</evidence>
<reference evidence="4" key="1">
    <citation type="journal article" date="2020" name="bioRxiv">
        <title>Whole genome comparisons of ergot fungi reveals the divergence and evolution of species within the genus Claviceps are the result of varying mechanisms driving genome evolution and host range expansion.</title>
        <authorList>
            <person name="Wyka S.A."/>
            <person name="Mondo S.J."/>
            <person name="Liu M."/>
            <person name="Dettman J."/>
            <person name="Nalam V."/>
            <person name="Broders K.D."/>
        </authorList>
    </citation>
    <scope>NUCLEOTIDE SEQUENCE</scope>
    <source>
        <strain evidence="4">CCC 1102</strain>
    </source>
</reference>
<dbReference type="InterPro" id="IPR049362">
    <property type="entry name" value="TTI1_rpt"/>
</dbReference>